<dbReference type="InterPro" id="IPR001202">
    <property type="entry name" value="WW_dom"/>
</dbReference>
<gene>
    <name evidence="3" type="ORF">QBC38DRAFT_447812</name>
</gene>
<dbReference type="EMBL" id="MU865447">
    <property type="protein sequence ID" value="KAK4222942.1"/>
    <property type="molecule type" value="Genomic_DNA"/>
</dbReference>
<name>A0AAN6YU22_9PEZI</name>
<feature type="compositionally biased region" description="Basic and acidic residues" evidence="1">
    <location>
        <begin position="84"/>
        <end position="107"/>
    </location>
</feature>
<sequence>MDYTYQPLTGDDGILPVTILPGNFDDEIRVKIWHVSLAQVATLLPKDDQRLSISALTETLPPGWTVTKTAFTERRIFTYTGPRDGSKRTSWKHPDETVDSSLYEKPRRQPSISGTSYEALSSAWGPEGHAEFIHIGDNMHLSVRENLVGALRHLRRTDQERTMWIDAICINQRDLAERNKQVARMGQIYTQAIQVVIWIGSATETCTTTITSLNTLETSENLFQTRCSRFGAFERRWIAREVPGADTERHAQAFVQRLVLPLVIGWSNFENVLCILIFASSCQRLLEDEDGLETVVRRAIMLACARTDCRHGSSLFRLMFFVARGKLCTEPRDRLYGVLGLVSPSFRTELPSPRYDVPVGTVYRDATIAYIRHYQRLEILQLCGLTSGIPDLSSWVPDFSAGCAIEVAPNYFSCGFSRCRVKFLSDSNKLKATGVKCGVVERVSGLIPDDVDAAAEATKIFLPGAQDLHTAPPYVTGESFRSAYVKALWADLENTNDVEECLEYYIARPDSTTGIVEALILSRICYVYGLTRGEPLLGPLPEPWRLVYSYVSHQKYIFYNTNTNTFSDEDPRLEPLGEEWERIEKKWTADDPEFLLYYRNKVTGEEMNSDPRMSPEALRARGVNLEDIILV</sequence>
<keyword evidence="4" id="KW-1185">Reference proteome</keyword>
<reference evidence="3" key="2">
    <citation type="submission" date="2023-05" db="EMBL/GenBank/DDBJ databases">
        <authorList>
            <consortium name="Lawrence Berkeley National Laboratory"/>
            <person name="Steindorff A."/>
            <person name="Hensen N."/>
            <person name="Bonometti L."/>
            <person name="Westerberg I."/>
            <person name="Brannstrom I.O."/>
            <person name="Guillou S."/>
            <person name="Cros-Aarteil S."/>
            <person name="Calhoun S."/>
            <person name="Haridas S."/>
            <person name="Kuo A."/>
            <person name="Mondo S."/>
            <person name="Pangilinan J."/>
            <person name="Riley R."/>
            <person name="Labutti K."/>
            <person name="Andreopoulos B."/>
            <person name="Lipzen A."/>
            <person name="Chen C."/>
            <person name="Yanf M."/>
            <person name="Daum C."/>
            <person name="Ng V."/>
            <person name="Clum A."/>
            <person name="Ohm R."/>
            <person name="Martin F."/>
            <person name="Silar P."/>
            <person name="Natvig D."/>
            <person name="Lalanne C."/>
            <person name="Gautier V."/>
            <person name="Ament-Velasquez S.L."/>
            <person name="Kruys A."/>
            <person name="Hutchinson M.I."/>
            <person name="Powell A.J."/>
            <person name="Barry K."/>
            <person name="Miller A.N."/>
            <person name="Grigoriev I.V."/>
            <person name="Debuchy R."/>
            <person name="Gladieux P."/>
            <person name="Thoren M.H."/>
            <person name="Johannesson H."/>
        </authorList>
    </citation>
    <scope>NUCLEOTIDE SEQUENCE</scope>
    <source>
        <strain evidence="3">CBS 990.96</strain>
    </source>
</reference>
<proteinExistence type="predicted"/>
<evidence type="ECO:0000259" key="2">
    <source>
        <dbReference type="PROSITE" id="PS50020"/>
    </source>
</evidence>
<dbReference type="AlphaFoldDB" id="A0AAN6YU22"/>
<evidence type="ECO:0000313" key="3">
    <source>
        <dbReference type="EMBL" id="KAK4222942.1"/>
    </source>
</evidence>
<evidence type="ECO:0000256" key="1">
    <source>
        <dbReference type="SAM" id="MobiDB-lite"/>
    </source>
</evidence>
<dbReference type="PANTHER" id="PTHR24148:SF73">
    <property type="entry name" value="HET DOMAIN PROTEIN (AFU_ORTHOLOGUE AFUA_8G01020)"/>
    <property type="match status" value="1"/>
</dbReference>
<dbReference type="InterPro" id="IPR010730">
    <property type="entry name" value="HET"/>
</dbReference>
<comment type="caution">
    <text evidence="3">The sequence shown here is derived from an EMBL/GenBank/DDBJ whole genome shotgun (WGS) entry which is preliminary data.</text>
</comment>
<feature type="domain" description="WW" evidence="2">
    <location>
        <begin position="538"/>
        <end position="573"/>
    </location>
</feature>
<feature type="region of interest" description="Disordered" evidence="1">
    <location>
        <begin position="83"/>
        <end position="113"/>
    </location>
</feature>
<reference evidence="3" key="1">
    <citation type="journal article" date="2023" name="Mol. Phylogenet. Evol.">
        <title>Genome-scale phylogeny and comparative genomics of the fungal order Sordariales.</title>
        <authorList>
            <person name="Hensen N."/>
            <person name="Bonometti L."/>
            <person name="Westerberg I."/>
            <person name="Brannstrom I.O."/>
            <person name="Guillou S."/>
            <person name="Cros-Aarteil S."/>
            <person name="Calhoun S."/>
            <person name="Haridas S."/>
            <person name="Kuo A."/>
            <person name="Mondo S."/>
            <person name="Pangilinan J."/>
            <person name="Riley R."/>
            <person name="LaButti K."/>
            <person name="Andreopoulos B."/>
            <person name="Lipzen A."/>
            <person name="Chen C."/>
            <person name="Yan M."/>
            <person name="Daum C."/>
            <person name="Ng V."/>
            <person name="Clum A."/>
            <person name="Steindorff A."/>
            <person name="Ohm R.A."/>
            <person name="Martin F."/>
            <person name="Silar P."/>
            <person name="Natvig D.O."/>
            <person name="Lalanne C."/>
            <person name="Gautier V."/>
            <person name="Ament-Velasquez S.L."/>
            <person name="Kruys A."/>
            <person name="Hutchinson M.I."/>
            <person name="Powell A.J."/>
            <person name="Barry K."/>
            <person name="Miller A.N."/>
            <person name="Grigoriev I.V."/>
            <person name="Debuchy R."/>
            <person name="Gladieux P."/>
            <person name="Hiltunen Thoren M."/>
            <person name="Johannesson H."/>
        </authorList>
    </citation>
    <scope>NUCLEOTIDE SEQUENCE</scope>
    <source>
        <strain evidence="3">CBS 990.96</strain>
    </source>
</reference>
<dbReference type="PROSITE" id="PS50020">
    <property type="entry name" value="WW_DOMAIN_2"/>
    <property type="match status" value="1"/>
</dbReference>
<accession>A0AAN6YU22</accession>
<protein>
    <submittedName>
        <fullName evidence="3">Heterokaryon incompatibility protein-domain-containing protein</fullName>
    </submittedName>
</protein>
<dbReference type="PANTHER" id="PTHR24148">
    <property type="entry name" value="ANKYRIN REPEAT DOMAIN-CONTAINING PROTEIN 39 HOMOLOG-RELATED"/>
    <property type="match status" value="1"/>
</dbReference>
<dbReference type="Proteomes" id="UP001301958">
    <property type="component" value="Unassembled WGS sequence"/>
</dbReference>
<dbReference type="Pfam" id="PF06985">
    <property type="entry name" value="HET"/>
    <property type="match status" value="1"/>
</dbReference>
<dbReference type="InterPro" id="IPR052895">
    <property type="entry name" value="HetReg/Transcr_Mod"/>
</dbReference>
<organism evidence="3 4">
    <name type="scientific">Podospora fimiseda</name>
    <dbReference type="NCBI Taxonomy" id="252190"/>
    <lineage>
        <taxon>Eukaryota</taxon>
        <taxon>Fungi</taxon>
        <taxon>Dikarya</taxon>
        <taxon>Ascomycota</taxon>
        <taxon>Pezizomycotina</taxon>
        <taxon>Sordariomycetes</taxon>
        <taxon>Sordariomycetidae</taxon>
        <taxon>Sordariales</taxon>
        <taxon>Podosporaceae</taxon>
        <taxon>Podospora</taxon>
    </lineage>
</organism>
<evidence type="ECO:0000313" key="4">
    <source>
        <dbReference type="Proteomes" id="UP001301958"/>
    </source>
</evidence>